<gene>
    <name evidence="1" type="ORF">ABOZ73_07290</name>
</gene>
<dbReference type="AlphaFoldDB" id="A0AB39KX87"/>
<evidence type="ECO:0000313" key="1">
    <source>
        <dbReference type="EMBL" id="XDO98212.1"/>
    </source>
</evidence>
<reference evidence="1" key="1">
    <citation type="submission" date="2024-06" db="EMBL/GenBank/DDBJ databases">
        <title>Caulobacter inopinatus, sp. nov.</title>
        <authorList>
            <person name="Donachie S.P."/>
        </authorList>
    </citation>
    <scope>NUCLEOTIDE SEQUENCE</scope>
    <source>
        <strain evidence="1">73W</strain>
    </source>
</reference>
<dbReference type="EMBL" id="CP158375">
    <property type="protein sequence ID" value="XDO98212.1"/>
    <property type="molecule type" value="Genomic_DNA"/>
</dbReference>
<sequence length="89" mass="9479">MFRDVESLFDRIGQADLNYRVFDNLPTEDGGVVALRAKAPAPSAQNQNRSGLLRAYATKVEVRQAPAPSNGTSLAALFTILASKATDAA</sequence>
<organism evidence="1">
    <name type="scientific">Caulobacter sp. 73W</name>
    <dbReference type="NCBI Taxonomy" id="3161137"/>
    <lineage>
        <taxon>Bacteria</taxon>
        <taxon>Pseudomonadati</taxon>
        <taxon>Pseudomonadota</taxon>
        <taxon>Alphaproteobacteria</taxon>
        <taxon>Caulobacterales</taxon>
        <taxon>Caulobacteraceae</taxon>
        <taxon>Caulobacter</taxon>
    </lineage>
</organism>
<accession>A0AB39KX87</accession>
<protein>
    <submittedName>
        <fullName evidence="1">Uncharacterized protein</fullName>
    </submittedName>
</protein>
<dbReference type="RefSeq" id="WP_369061942.1">
    <property type="nucleotide sequence ID" value="NZ_CP158375.1"/>
</dbReference>
<name>A0AB39KX87_9CAUL</name>
<proteinExistence type="predicted"/>